<dbReference type="Proteomes" id="UP001212997">
    <property type="component" value="Unassembled WGS sequence"/>
</dbReference>
<dbReference type="AlphaFoldDB" id="A0AAD5YAI8"/>
<keyword evidence="3" id="KW-1185">Reference proteome</keyword>
<name>A0AAD5YAI8_9APHY</name>
<accession>A0AAD5YAI8</accession>
<dbReference type="InterPro" id="IPR013262">
    <property type="entry name" value="OMP_MIM1/TOM13_mt"/>
</dbReference>
<dbReference type="EMBL" id="JANAWD010000845">
    <property type="protein sequence ID" value="KAJ3475509.1"/>
    <property type="molecule type" value="Genomic_DNA"/>
</dbReference>
<reference evidence="2" key="1">
    <citation type="submission" date="2022-07" db="EMBL/GenBank/DDBJ databases">
        <title>Genome Sequence of Physisporinus lineatus.</title>
        <authorList>
            <person name="Buettner E."/>
        </authorList>
    </citation>
    <scope>NUCLEOTIDE SEQUENCE</scope>
    <source>
        <strain evidence="2">VT162</strain>
    </source>
</reference>
<gene>
    <name evidence="2" type="ORF">NLI96_g11792</name>
</gene>
<evidence type="ECO:0000313" key="2">
    <source>
        <dbReference type="EMBL" id="KAJ3475509.1"/>
    </source>
</evidence>
<feature type="compositionally biased region" description="Low complexity" evidence="1">
    <location>
        <begin position="67"/>
        <end position="80"/>
    </location>
</feature>
<feature type="compositionally biased region" description="Low complexity" evidence="1">
    <location>
        <begin position="212"/>
        <end position="228"/>
    </location>
</feature>
<sequence>MSDQLNKEEEDLLQSALATAFEPTPLSQASTDPPAPSADPTPAAPPPEAEMASPPPLSSGPTAADTSISSLEESLGSSWKSEYEAQVSEWRAKSAEQRVKAEEERKKWEELRAKEAAERKQEVANSPFGSGWESLSASGVSMGVSSIVTAQDDESPTQAGTSKEAVLPVEGESSSTVPPPDVSTHEKLASEVDSPKHEKWEDIPSELTSSYPSISFPSDPHSPSSSHHLQLQRDLKRRPLEHDPLRPQGEQPKQGPSGPTFAVFDSTLSRKTRALALFSSLAINVLLPFVNGVMLGFGEIFAKNVIVGWFGWKAPGSAASNVGVRTASPGDRSKRR</sequence>
<dbReference type="PANTHER" id="PTHR28241:SF1">
    <property type="entry name" value="MITOCHONDRIAL IMPORT PROTEIN 1"/>
    <property type="match status" value="1"/>
</dbReference>
<dbReference type="GO" id="GO:0005741">
    <property type="term" value="C:mitochondrial outer membrane"/>
    <property type="evidence" value="ECO:0007669"/>
    <property type="project" value="InterPro"/>
</dbReference>
<dbReference type="PANTHER" id="PTHR28241">
    <property type="entry name" value="MITOCHONDRIAL IMPORT PROTEIN 1"/>
    <property type="match status" value="1"/>
</dbReference>
<dbReference type="Pfam" id="PF08219">
    <property type="entry name" value="TOM13"/>
    <property type="match status" value="1"/>
</dbReference>
<organism evidence="2 3">
    <name type="scientific">Meripilus lineatus</name>
    <dbReference type="NCBI Taxonomy" id="2056292"/>
    <lineage>
        <taxon>Eukaryota</taxon>
        <taxon>Fungi</taxon>
        <taxon>Dikarya</taxon>
        <taxon>Basidiomycota</taxon>
        <taxon>Agaricomycotina</taxon>
        <taxon>Agaricomycetes</taxon>
        <taxon>Polyporales</taxon>
        <taxon>Meripilaceae</taxon>
        <taxon>Meripilus</taxon>
    </lineage>
</organism>
<evidence type="ECO:0000313" key="3">
    <source>
        <dbReference type="Proteomes" id="UP001212997"/>
    </source>
</evidence>
<comment type="caution">
    <text evidence="2">The sequence shown here is derived from an EMBL/GenBank/DDBJ whole genome shotgun (WGS) entry which is preliminary data.</text>
</comment>
<feature type="compositionally biased region" description="Pro residues" evidence="1">
    <location>
        <begin position="33"/>
        <end position="58"/>
    </location>
</feature>
<feature type="region of interest" description="Disordered" evidence="1">
    <location>
        <begin position="112"/>
        <end position="263"/>
    </location>
</feature>
<dbReference type="GO" id="GO:0045040">
    <property type="term" value="P:protein insertion into mitochondrial outer membrane"/>
    <property type="evidence" value="ECO:0007669"/>
    <property type="project" value="TreeGrafter"/>
</dbReference>
<proteinExistence type="predicted"/>
<feature type="compositionally biased region" description="Basic and acidic residues" evidence="1">
    <location>
        <begin position="112"/>
        <end position="122"/>
    </location>
</feature>
<feature type="compositionally biased region" description="Basic and acidic residues" evidence="1">
    <location>
        <begin position="231"/>
        <end position="245"/>
    </location>
</feature>
<feature type="region of interest" description="Disordered" evidence="1">
    <location>
        <begin position="1"/>
        <end position="84"/>
    </location>
</feature>
<protein>
    <submittedName>
        <fullName evidence="2">Uncharacterized protein</fullName>
    </submittedName>
</protein>
<feature type="compositionally biased region" description="Basic and acidic residues" evidence="1">
    <location>
        <begin position="183"/>
        <end position="202"/>
    </location>
</feature>
<dbReference type="GO" id="GO:0070096">
    <property type="term" value="P:mitochondrial outer membrane translocase complex assembly"/>
    <property type="evidence" value="ECO:0007669"/>
    <property type="project" value="TreeGrafter"/>
</dbReference>
<feature type="compositionally biased region" description="Polar residues" evidence="1">
    <location>
        <begin position="133"/>
        <end position="149"/>
    </location>
</feature>
<evidence type="ECO:0000256" key="1">
    <source>
        <dbReference type="SAM" id="MobiDB-lite"/>
    </source>
</evidence>